<proteinExistence type="predicted"/>
<feature type="non-terminal residue" evidence="2">
    <location>
        <position position="1"/>
    </location>
</feature>
<evidence type="ECO:0000313" key="3">
    <source>
        <dbReference type="Proteomes" id="UP000799428"/>
    </source>
</evidence>
<sequence length="211" mass="23628">TLGIERLDPIVELGTSLCAGALYIACENAFNTTITGDIGAQASWTTGIFTKDLPNDCALMIYFKHTNGSYEHVPTIHNIVLPNSIHGGRTIYGMQKGFKFNDSAKTMLFKLSHRQIYPEMDRMLIKPCEGGILNNHHFPPWPYMHRKTKEAFAESGPCPAWHLVHELWVVCEHLWDTTQSNDTCPNDGSNPLFLAHGDNKSYSTNVDCLFG</sequence>
<protein>
    <recommendedName>
        <fullName evidence="1">DUF1996 domain-containing protein</fullName>
    </recommendedName>
</protein>
<feature type="domain" description="DUF1996" evidence="1">
    <location>
        <begin position="8"/>
        <end position="211"/>
    </location>
</feature>
<name>A0A6G1KAC8_9PLEO</name>
<evidence type="ECO:0000313" key="2">
    <source>
        <dbReference type="EMBL" id="KAF2709422.1"/>
    </source>
</evidence>
<evidence type="ECO:0000259" key="1">
    <source>
        <dbReference type="Pfam" id="PF09362"/>
    </source>
</evidence>
<dbReference type="AlphaFoldDB" id="A0A6G1KAC8"/>
<dbReference type="PANTHER" id="PTHR43662">
    <property type="match status" value="1"/>
</dbReference>
<reference evidence="2" key="1">
    <citation type="journal article" date="2020" name="Stud. Mycol.">
        <title>101 Dothideomycetes genomes: a test case for predicting lifestyles and emergence of pathogens.</title>
        <authorList>
            <person name="Haridas S."/>
            <person name="Albert R."/>
            <person name="Binder M."/>
            <person name="Bloem J."/>
            <person name="Labutti K."/>
            <person name="Salamov A."/>
            <person name="Andreopoulos B."/>
            <person name="Baker S."/>
            <person name="Barry K."/>
            <person name="Bills G."/>
            <person name="Bluhm B."/>
            <person name="Cannon C."/>
            <person name="Castanera R."/>
            <person name="Culley D."/>
            <person name="Daum C."/>
            <person name="Ezra D."/>
            <person name="Gonzalez J."/>
            <person name="Henrissat B."/>
            <person name="Kuo A."/>
            <person name="Liang C."/>
            <person name="Lipzen A."/>
            <person name="Lutzoni F."/>
            <person name="Magnuson J."/>
            <person name="Mondo S."/>
            <person name="Nolan M."/>
            <person name="Ohm R."/>
            <person name="Pangilinan J."/>
            <person name="Park H.-J."/>
            <person name="Ramirez L."/>
            <person name="Alfaro M."/>
            <person name="Sun H."/>
            <person name="Tritt A."/>
            <person name="Yoshinaga Y."/>
            <person name="Zwiers L.-H."/>
            <person name="Turgeon B."/>
            <person name="Goodwin S."/>
            <person name="Spatafora J."/>
            <person name="Crous P."/>
            <person name="Grigoriev I."/>
        </authorList>
    </citation>
    <scope>NUCLEOTIDE SEQUENCE</scope>
    <source>
        <strain evidence="2">CBS 279.74</strain>
    </source>
</reference>
<dbReference type="Proteomes" id="UP000799428">
    <property type="component" value="Unassembled WGS sequence"/>
</dbReference>
<keyword evidence="3" id="KW-1185">Reference proteome</keyword>
<dbReference type="OrthoDB" id="74764at2759"/>
<dbReference type="Pfam" id="PF09362">
    <property type="entry name" value="DUF1996"/>
    <property type="match status" value="1"/>
</dbReference>
<dbReference type="PANTHER" id="PTHR43662:SF5">
    <property type="entry name" value="DUF1996 DOMAIN-CONTAINING PROTEIN"/>
    <property type="match status" value="1"/>
</dbReference>
<accession>A0A6G1KAC8</accession>
<organism evidence="2 3">
    <name type="scientific">Pleomassaria siparia CBS 279.74</name>
    <dbReference type="NCBI Taxonomy" id="1314801"/>
    <lineage>
        <taxon>Eukaryota</taxon>
        <taxon>Fungi</taxon>
        <taxon>Dikarya</taxon>
        <taxon>Ascomycota</taxon>
        <taxon>Pezizomycotina</taxon>
        <taxon>Dothideomycetes</taxon>
        <taxon>Pleosporomycetidae</taxon>
        <taxon>Pleosporales</taxon>
        <taxon>Pleomassariaceae</taxon>
        <taxon>Pleomassaria</taxon>
    </lineage>
</organism>
<dbReference type="EMBL" id="MU005770">
    <property type="protein sequence ID" value="KAF2709422.1"/>
    <property type="molecule type" value="Genomic_DNA"/>
</dbReference>
<dbReference type="InterPro" id="IPR018535">
    <property type="entry name" value="DUF1996"/>
</dbReference>
<gene>
    <name evidence="2" type="ORF">K504DRAFT_379033</name>
</gene>